<organism evidence="1 2">
    <name type="scientific">Adineta steineri</name>
    <dbReference type="NCBI Taxonomy" id="433720"/>
    <lineage>
        <taxon>Eukaryota</taxon>
        <taxon>Metazoa</taxon>
        <taxon>Spiralia</taxon>
        <taxon>Gnathifera</taxon>
        <taxon>Rotifera</taxon>
        <taxon>Eurotatoria</taxon>
        <taxon>Bdelloidea</taxon>
        <taxon>Adinetida</taxon>
        <taxon>Adinetidae</taxon>
        <taxon>Adineta</taxon>
    </lineage>
</organism>
<evidence type="ECO:0000313" key="2">
    <source>
        <dbReference type="Proteomes" id="UP000663881"/>
    </source>
</evidence>
<sequence>IIDIALNHLDRSDNTLEIIIEYGILLLQRAEHYQNKTRRKRILGFATAILKKCYSYPDSLTINGLAISELYPKTRNIIADILVADVYPQLVSKCMLTELNTSLKTC</sequence>
<dbReference type="Proteomes" id="UP000663881">
    <property type="component" value="Unassembled WGS sequence"/>
</dbReference>
<reference evidence="1" key="1">
    <citation type="submission" date="2021-02" db="EMBL/GenBank/DDBJ databases">
        <authorList>
            <person name="Nowell W R."/>
        </authorList>
    </citation>
    <scope>NUCLEOTIDE SEQUENCE</scope>
</reference>
<comment type="caution">
    <text evidence="1">The sequence shown here is derived from an EMBL/GenBank/DDBJ whole genome shotgun (WGS) entry which is preliminary data.</text>
</comment>
<gene>
    <name evidence="1" type="ORF">OKA104_LOCUS50332</name>
</gene>
<proteinExistence type="predicted"/>
<accession>A0A820N001</accession>
<dbReference type="EMBL" id="CAJOAY010025096">
    <property type="protein sequence ID" value="CAF4380483.1"/>
    <property type="molecule type" value="Genomic_DNA"/>
</dbReference>
<evidence type="ECO:0000313" key="1">
    <source>
        <dbReference type="EMBL" id="CAF4380483.1"/>
    </source>
</evidence>
<name>A0A820N001_9BILA</name>
<dbReference type="AlphaFoldDB" id="A0A820N001"/>
<protein>
    <submittedName>
        <fullName evidence="1">Uncharacterized protein</fullName>
    </submittedName>
</protein>
<feature type="non-terminal residue" evidence="1">
    <location>
        <position position="1"/>
    </location>
</feature>
<feature type="non-terminal residue" evidence="1">
    <location>
        <position position="106"/>
    </location>
</feature>